<evidence type="ECO:0000259" key="18">
    <source>
        <dbReference type="SMART" id="SM00965"/>
    </source>
</evidence>
<keyword evidence="5" id="KW-0410">Iron transport</keyword>
<comment type="subcellular location">
    <subcellularLocation>
        <location evidence="1 14">Cell outer membrane</location>
        <topology evidence="1 14">Multi-pass membrane protein</topology>
    </subcellularLocation>
</comment>
<dbReference type="PANTHER" id="PTHR32552">
    <property type="entry name" value="FERRICHROME IRON RECEPTOR-RELATED"/>
    <property type="match status" value="1"/>
</dbReference>
<comment type="similarity">
    <text evidence="2 14 15">Belongs to the TonB-dependent receptor family.</text>
</comment>
<gene>
    <name evidence="19" type="ORF">ACFQ1T_12875</name>
</gene>
<dbReference type="SUPFAM" id="SSF56935">
    <property type="entry name" value="Porins"/>
    <property type="match status" value="1"/>
</dbReference>
<evidence type="ECO:0000256" key="11">
    <source>
        <dbReference type="ARBA" id="ARBA00023136"/>
    </source>
</evidence>
<keyword evidence="8" id="KW-0408">Iron</keyword>
<dbReference type="CDD" id="cd01347">
    <property type="entry name" value="ligand_gated_channel"/>
    <property type="match status" value="1"/>
</dbReference>
<keyword evidence="6 14" id="KW-0812">Transmembrane</keyword>
<keyword evidence="12 19" id="KW-0675">Receptor</keyword>
<dbReference type="PANTHER" id="PTHR32552:SF68">
    <property type="entry name" value="FERRICHROME OUTER MEMBRANE TRANSPORTER_PHAGE RECEPTOR"/>
    <property type="match status" value="1"/>
</dbReference>
<keyword evidence="4 14" id="KW-1134">Transmembrane beta strand</keyword>
<dbReference type="Gene3D" id="2.170.130.10">
    <property type="entry name" value="TonB-dependent receptor, plug domain"/>
    <property type="match status" value="1"/>
</dbReference>
<dbReference type="SMART" id="SM00965">
    <property type="entry name" value="STN"/>
    <property type="match status" value="1"/>
</dbReference>
<comment type="caution">
    <text evidence="19">The sequence shown here is derived from an EMBL/GenBank/DDBJ whole genome shotgun (WGS) entry which is preliminary data.</text>
</comment>
<evidence type="ECO:0000256" key="12">
    <source>
        <dbReference type="ARBA" id="ARBA00023170"/>
    </source>
</evidence>
<feature type="signal peptide" evidence="17">
    <location>
        <begin position="1"/>
        <end position="21"/>
    </location>
</feature>
<evidence type="ECO:0000313" key="20">
    <source>
        <dbReference type="Proteomes" id="UP001597106"/>
    </source>
</evidence>
<evidence type="ECO:0000256" key="16">
    <source>
        <dbReference type="SAM" id="MobiDB-lite"/>
    </source>
</evidence>
<sequence>MSFTRNSALFAALLSSLSVHAVELDMPAQPLDKALKALAHQTGESIIFSTELTEHKQAPALKGDLSVRQALEKLLAGSGLVLKATAAGYTLTKAAPPPHTHSEPQDLPEVSVSGQTVQEPANGPVKGYVAKRSVTATKTDTALIETPQSLSVVTRDQMNAQGVQSVGDALRYTAGVQSEANGPDPRADNIGIRGFSLGRDQFRDGLRNYAFNNQGGTVVEAYGLERIDLLRGPSSIVYGQGAPGGLVNLVSKRPTDKPLHELGLTLGQYDRQQVRGDVSQWLDDEGVWSYRLVGLVQKSDTQIDRVTDDRVYLAPSLTWRPSDATQLTLLTDYQKNDRGQGYQALPRVGTLVSSPFGKISTSRYVGEPGLDKYVQERYSVGYQFEHAFNEHLTLRQNLRYQQLRTDAISTYLVSLRADQRSINRAAMGTDENVDNVVVDTHLQGHWSHGMFEHTVLAGIDSQRLDNHVLRTSGTASPLDLYTPVYGVTPVNLLLSANLKQQQRQTGIYLQDQVKIDRQWVATLGVRQDHTRMQTDNVLSPAASSSQRDQAETWRSGLVYLAENGLAPYASYTESFLPVIGTMFDGKAFAPETGKQYELGIRYQPKDSQTLLSAAVFDLRRQNVTTTDLQHPTFNLQNGEVRTRGLELEAKTQWDAWSLIGSYTYMLPEITRSNNSLQGVPFQGKDPNHVPHHTAALWTDYRLPGQWLPGLVVGGGVRYTGSRFGNDANTFKLPSYTLVDLAVRYDLSQLGTGWKGWQFALNASNLFDKEYVANCAYSGDGCKWGYRRNVMANLNFQW</sequence>
<accession>A0ABW3GJY4</accession>
<dbReference type="NCBIfam" id="TIGR01783">
    <property type="entry name" value="TonB-siderophor"/>
    <property type="match status" value="1"/>
</dbReference>
<evidence type="ECO:0000256" key="5">
    <source>
        <dbReference type="ARBA" id="ARBA00022496"/>
    </source>
</evidence>
<evidence type="ECO:0000256" key="14">
    <source>
        <dbReference type="PROSITE-ProRule" id="PRU01360"/>
    </source>
</evidence>
<evidence type="ECO:0000256" key="4">
    <source>
        <dbReference type="ARBA" id="ARBA00022452"/>
    </source>
</evidence>
<evidence type="ECO:0000256" key="1">
    <source>
        <dbReference type="ARBA" id="ARBA00004571"/>
    </source>
</evidence>
<reference evidence="20" key="1">
    <citation type="journal article" date="2019" name="Int. J. Syst. Evol. Microbiol.">
        <title>The Global Catalogue of Microorganisms (GCM) 10K type strain sequencing project: providing services to taxonomists for standard genome sequencing and annotation.</title>
        <authorList>
            <consortium name="The Broad Institute Genomics Platform"/>
            <consortium name="The Broad Institute Genome Sequencing Center for Infectious Disease"/>
            <person name="Wu L."/>
            <person name="Ma J."/>
        </authorList>
    </citation>
    <scope>NUCLEOTIDE SEQUENCE [LARGE SCALE GENOMIC DNA]</scope>
    <source>
        <strain evidence="20">CCUG 59685</strain>
    </source>
</reference>
<dbReference type="Pfam" id="PF07660">
    <property type="entry name" value="STN"/>
    <property type="match status" value="1"/>
</dbReference>
<dbReference type="Gene3D" id="2.40.170.20">
    <property type="entry name" value="TonB-dependent receptor, beta-barrel domain"/>
    <property type="match status" value="1"/>
</dbReference>
<protein>
    <submittedName>
        <fullName evidence="19">TonB-dependent siderophore receptor</fullName>
    </submittedName>
</protein>
<evidence type="ECO:0000256" key="13">
    <source>
        <dbReference type="ARBA" id="ARBA00023237"/>
    </source>
</evidence>
<keyword evidence="13 14" id="KW-0998">Cell outer membrane</keyword>
<name>A0ABW3GJY4_9PROT</name>
<dbReference type="EMBL" id="JBHTJW010000003">
    <property type="protein sequence ID" value="MFD0930673.1"/>
    <property type="molecule type" value="Genomic_DNA"/>
</dbReference>
<dbReference type="Pfam" id="PF07715">
    <property type="entry name" value="Plug"/>
    <property type="match status" value="1"/>
</dbReference>
<dbReference type="Proteomes" id="UP001597106">
    <property type="component" value="Unassembled WGS sequence"/>
</dbReference>
<dbReference type="RefSeq" id="WP_379077412.1">
    <property type="nucleotide sequence ID" value="NZ_JBHTJW010000003.1"/>
</dbReference>
<evidence type="ECO:0000256" key="2">
    <source>
        <dbReference type="ARBA" id="ARBA00009810"/>
    </source>
</evidence>
<keyword evidence="9" id="KW-0406">Ion transport</keyword>
<dbReference type="Gene3D" id="3.55.50.30">
    <property type="match status" value="1"/>
</dbReference>
<dbReference type="InterPro" id="IPR039426">
    <property type="entry name" value="TonB-dep_rcpt-like"/>
</dbReference>
<evidence type="ECO:0000256" key="10">
    <source>
        <dbReference type="ARBA" id="ARBA00023077"/>
    </source>
</evidence>
<evidence type="ECO:0000256" key="9">
    <source>
        <dbReference type="ARBA" id="ARBA00023065"/>
    </source>
</evidence>
<proteinExistence type="inferred from homology"/>
<keyword evidence="10 15" id="KW-0798">TonB box</keyword>
<evidence type="ECO:0000256" key="3">
    <source>
        <dbReference type="ARBA" id="ARBA00022448"/>
    </source>
</evidence>
<evidence type="ECO:0000256" key="17">
    <source>
        <dbReference type="SAM" id="SignalP"/>
    </source>
</evidence>
<feature type="region of interest" description="Disordered" evidence="16">
    <location>
        <begin position="92"/>
        <end position="123"/>
    </location>
</feature>
<dbReference type="PROSITE" id="PS52016">
    <property type="entry name" value="TONB_DEPENDENT_REC_3"/>
    <property type="match status" value="1"/>
</dbReference>
<evidence type="ECO:0000256" key="7">
    <source>
        <dbReference type="ARBA" id="ARBA00022729"/>
    </source>
</evidence>
<evidence type="ECO:0000256" key="8">
    <source>
        <dbReference type="ARBA" id="ARBA00023004"/>
    </source>
</evidence>
<dbReference type="InterPro" id="IPR011662">
    <property type="entry name" value="Secretin/TonB_short_N"/>
</dbReference>
<dbReference type="InterPro" id="IPR000531">
    <property type="entry name" value="Beta-barrel_TonB"/>
</dbReference>
<keyword evidence="7 17" id="KW-0732">Signal</keyword>
<dbReference type="InterPro" id="IPR037066">
    <property type="entry name" value="Plug_dom_sf"/>
</dbReference>
<evidence type="ECO:0000256" key="6">
    <source>
        <dbReference type="ARBA" id="ARBA00022692"/>
    </source>
</evidence>
<keyword evidence="20" id="KW-1185">Reference proteome</keyword>
<evidence type="ECO:0000256" key="15">
    <source>
        <dbReference type="RuleBase" id="RU003357"/>
    </source>
</evidence>
<evidence type="ECO:0000313" key="19">
    <source>
        <dbReference type="EMBL" id="MFD0930673.1"/>
    </source>
</evidence>
<dbReference type="InterPro" id="IPR036942">
    <property type="entry name" value="Beta-barrel_TonB_sf"/>
</dbReference>
<keyword evidence="3 14" id="KW-0813">Transport</keyword>
<keyword evidence="11 14" id="KW-0472">Membrane</keyword>
<feature type="chain" id="PRO_5045064064" evidence="17">
    <location>
        <begin position="22"/>
        <end position="797"/>
    </location>
</feature>
<feature type="domain" description="Secretin/TonB short N-terminal" evidence="18">
    <location>
        <begin position="44"/>
        <end position="94"/>
    </location>
</feature>
<dbReference type="Pfam" id="PF00593">
    <property type="entry name" value="TonB_dep_Rec_b-barrel"/>
    <property type="match status" value="1"/>
</dbReference>
<dbReference type="InterPro" id="IPR010105">
    <property type="entry name" value="TonB_sidphr_rcpt"/>
</dbReference>
<organism evidence="19 20">
    <name type="scientific">Methylophilus glucosoxydans</name>
    <dbReference type="NCBI Taxonomy" id="752553"/>
    <lineage>
        <taxon>Bacteria</taxon>
        <taxon>Pseudomonadati</taxon>
        <taxon>Pseudomonadota</taxon>
        <taxon>Betaproteobacteria</taxon>
        <taxon>Nitrosomonadales</taxon>
        <taxon>Methylophilaceae</taxon>
        <taxon>Methylophilus</taxon>
    </lineage>
</organism>
<dbReference type="InterPro" id="IPR012910">
    <property type="entry name" value="Plug_dom"/>
</dbReference>